<dbReference type="AlphaFoldDB" id="D7FUP6"/>
<keyword evidence="3" id="KW-1185">Reference proteome</keyword>
<dbReference type="OrthoDB" id="10525769at2759"/>
<evidence type="ECO:0000313" key="2">
    <source>
        <dbReference type="EMBL" id="CBJ31702.1"/>
    </source>
</evidence>
<feature type="compositionally biased region" description="Basic residues" evidence="1">
    <location>
        <begin position="267"/>
        <end position="281"/>
    </location>
</feature>
<protein>
    <submittedName>
        <fullName evidence="2">Uncharacterized protein</fullName>
    </submittedName>
</protein>
<reference evidence="2 3" key="1">
    <citation type="journal article" date="2010" name="Nature">
        <title>The Ectocarpus genome and the independent evolution of multicellularity in brown algae.</title>
        <authorList>
            <person name="Cock J.M."/>
            <person name="Sterck L."/>
            <person name="Rouze P."/>
            <person name="Scornet D."/>
            <person name="Allen A.E."/>
            <person name="Amoutzias G."/>
            <person name="Anthouard V."/>
            <person name="Artiguenave F."/>
            <person name="Aury J.M."/>
            <person name="Badger J.H."/>
            <person name="Beszteri B."/>
            <person name="Billiau K."/>
            <person name="Bonnet E."/>
            <person name="Bothwell J.H."/>
            <person name="Bowler C."/>
            <person name="Boyen C."/>
            <person name="Brownlee C."/>
            <person name="Carrano C.J."/>
            <person name="Charrier B."/>
            <person name="Cho G.Y."/>
            <person name="Coelho S.M."/>
            <person name="Collen J."/>
            <person name="Corre E."/>
            <person name="Da Silva C."/>
            <person name="Delage L."/>
            <person name="Delaroque N."/>
            <person name="Dittami S.M."/>
            <person name="Doulbeau S."/>
            <person name="Elias M."/>
            <person name="Farnham G."/>
            <person name="Gachon C.M."/>
            <person name="Gschloessl B."/>
            <person name="Heesch S."/>
            <person name="Jabbari K."/>
            <person name="Jubin C."/>
            <person name="Kawai H."/>
            <person name="Kimura K."/>
            <person name="Kloareg B."/>
            <person name="Kupper F.C."/>
            <person name="Lang D."/>
            <person name="Le Bail A."/>
            <person name="Leblanc C."/>
            <person name="Lerouge P."/>
            <person name="Lohr M."/>
            <person name="Lopez P.J."/>
            <person name="Martens C."/>
            <person name="Maumus F."/>
            <person name="Michel G."/>
            <person name="Miranda-Saavedra D."/>
            <person name="Morales J."/>
            <person name="Moreau H."/>
            <person name="Motomura T."/>
            <person name="Nagasato C."/>
            <person name="Napoli C.A."/>
            <person name="Nelson D.R."/>
            <person name="Nyvall-Collen P."/>
            <person name="Peters A.F."/>
            <person name="Pommier C."/>
            <person name="Potin P."/>
            <person name="Poulain J."/>
            <person name="Quesneville H."/>
            <person name="Read B."/>
            <person name="Rensing S.A."/>
            <person name="Ritter A."/>
            <person name="Rousvoal S."/>
            <person name="Samanta M."/>
            <person name="Samson G."/>
            <person name="Schroeder D.C."/>
            <person name="Segurens B."/>
            <person name="Strittmatter M."/>
            <person name="Tonon T."/>
            <person name="Tregear J.W."/>
            <person name="Valentin K."/>
            <person name="von Dassow P."/>
            <person name="Yamagishi T."/>
            <person name="Van de Peer Y."/>
            <person name="Wincker P."/>
        </authorList>
    </citation>
    <scope>NUCLEOTIDE SEQUENCE [LARGE SCALE GENOMIC DNA]</scope>
    <source>
        <strain evidence="3">Ec32 / CCAP1310/4</strain>
    </source>
</reference>
<evidence type="ECO:0000256" key="1">
    <source>
        <dbReference type="SAM" id="MobiDB-lite"/>
    </source>
</evidence>
<gene>
    <name evidence="2" type="ORF">Esi_0275_0046</name>
</gene>
<feature type="region of interest" description="Disordered" evidence="1">
    <location>
        <begin position="131"/>
        <end position="158"/>
    </location>
</feature>
<dbReference type="EMBL" id="FN649760">
    <property type="protein sequence ID" value="CBJ31702.1"/>
    <property type="molecule type" value="Genomic_DNA"/>
</dbReference>
<feature type="region of interest" description="Disordered" evidence="1">
    <location>
        <begin position="16"/>
        <end position="91"/>
    </location>
</feature>
<organism evidence="2 3">
    <name type="scientific">Ectocarpus siliculosus</name>
    <name type="common">Brown alga</name>
    <name type="synonym">Conferva siliculosa</name>
    <dbReference type="NCBI Taxonomy" id="2880"/>
    <lineage>
        <taxon>Eukaryota</taxon>
        <taxon>Sar</taxon>
        <taxon>Stramenopiles</taxon>
        <taxon>Ochrophyta</taxon>
        <taxon>PX clade</taxon>
        <taxon>Phaeophyceae</taxon>
        <taxon>Ectocarpales</taxon>
        <taxon>Ectocarpaceae</taxon>
        <taxon>Ectocarpus</taxon>
    </lineage>
</organism>
<evidence type="ECO:0000313" key="3">
    <source>
        <dbReference type="Proteomes" id="UP000002630"/>
    </source>
</evidence>
<feature type="compositionally biased region" description="Polar residues" evidence="1">
    <location>
        <begin position="136"/>
        <end position="157"/>
    </location>
</feature>
<accession>D7FUP6</accession>
<feature type="region of interest" description="Disordered" evidence="1">
    <location>
        <begin position="250"/>
        <end position="281"/>
    </location>
</feature>
<proteinExistence type="predicted"/>
<dbReference type="InParanoid" id="D7FUP6"/>
<name>D7FUP6_ECTSI</name>
<sequence length="281" mass="30927">MPTRWRLSESEVKLLKRKKGEAKSAAVAPRKEAPAPTAALHKNDKNEKAPPGTKKPAATLDPPAAKSKKSLNKAGPGNKQPAGRADPAASTWTHARTIRLVRILCRRARRTSLDARKRRRVMTRLPRTGSRKMMTSPLTTSRTRAPSHMMTSKTTTPKAPAMAKLTKVMREWRAALHRLRLTRIEGVNAAITTIQNDSKDRDGNVVKALVGNPMPTAKRWLFQLAAVDVCHDGTCCPETKLLKDAVKTHPIEADDTETPVASAKPTNAKRKGGKTKRKRSK</sequence>
<dbReference type="Proteomes" id="UP000002630">
    <property type="component" value="Unassembled WGS sequence"/>
</dbReference>